<reference evidence="2 3" key="1">
    <citation type="submission" date="2020-08" db="EMBL/GenBank/DDBJ databases">
        <title>Genome sequence of Hymenobacter qilianensis JCM 19763T.</title>
        <authorList>
            <person name="Hyun D.-W."/>
            <person name="Bae J.-W."/>
        </authorList>
    </citation>
    <scope>NUCLEOTIDE SEQUENCE [LARGE SCALE GENOMIC DNA]</scope>
    <source>
        <strain evidence="2 3">JCM 19763</strain>
    </source>
</reference>
<sequence length="229" mass="26146">MTYFLNSISLFRILLLLTIASICTQCRPNVSDEQLKAATQMQVDTATVTSFNIERDNSLELANWSVFESGREVICVPPNWKAHLVNQDSGQELVLLPPNSLDSIERVTFSRLIKDNSSLDYPALAQELAKSAFPNFRVVEGDTLKKLVMQKAFAIERNVGLFAHGKTYKGYCLVYVNDSKLYQFRILFGKDRLKDYRGDLFRDIIGNLQIDKKYLVDNDNPLKQVINLR</sequence>
<dbReference type="AlphaFoldDB" id="A0A7H0GTB9"/>
<protein>
    <submittedName>
        <fullName evidence="2">Uncharacterized protein</fullName>
    </submittedName>
</protein>
<proteinExistence type="predicted"/>
<keyword evidence="1" id="KW-0732">Signal</keyword>
<name>A0A7H0GTB9_9BACT</name>
<dbReference type="EMBL" id="CP060784">
    <property type="protein sequence ID" value="QNP51535.1"/>
    <property type="molecule type" value="Genomic_DNA"/>
</dbReference>
<organism evidence="2 3">
    <name type="scientific">Hymenobacter qilianensis</name>
    <dbReference type="NCBI Taxonomy" id="1385715"/>
    <lineage>
        <taxon>Bacteria</taxon>
        <taxon>Pseudomonadati</taxon>
        <taxon>Bacteroidota</taxon>
        <taxon>Cytophagia</taxon>
        <taxon>Cytophagales</taxon>
        <taxon>Hymenobacteraceae</taxon>
        <taxon>Hymenobacter</taxon>
    </lineage>
</organism>
<feature type="signal peptide" evidence="1">
    <location>
        <begin position="1"/>
        <end position="22"/>
    </location>
</feature>
<dbReference type="RefSeq" id="WP_187731817.1">
    <property type="nucleotide sequence ID" value="NZ_BMFN01000003.1"/>
</dbReference>
<evidence type="ECO:0000256" key="1">
    <source>
        <dbReference type="SAM" id="SignalP"/>
    </source>
</evidence>
<evidence type="ECO:0000313" key="3">
    <source>
        <dbReference type="Proteomes" id="UP000516093"/>
    </source>
</evidence>
<accession>A0A7H0GTB9</accession>
<dbReference type="KEGG" id="hqi:H9L05_16245"/>
<evidence type="ECO:0000313" key="2">
    <source>
        <dbReference type="EMBL" id="QNP51535.1"/>
    </source>
</evidence>
<dbReference type="Proteomes" id="UP000516093">
    <property type="component" value="Chromosome"/>
</dbReference>
<keyword evidence="3" id="KW-1185">Reference proteome</keyword>
<gene>
    <name evidence="2" type="ORF">H9L05_16245</name>
</gene>
<feature type="chain" id="PRO_5028848162" evidence="1">
    <location>
        <begin position="23"/>
        <end position="229"/>
    </location>
</feature>